<dbReference type="CDD" id="cd12254">
    <property type="entry name" value="RRM_hnRNPH_ESRPs_RBM12_like"/>
    <property type="match status" value="1"/>
</dbReference>
<evidence type="ECO:0000313" key="3">
    <source>
        <dbReference type="Proteomes" id="UP000827284"/>
    </source>
</evidence>
<protein>
    <recommendedName>
        <fullName evidence="4">RING-type domain-containing protein</fullName>
    </recommendedName>
</protein>
<feature type="compositionally biased region" description="Low complexity" evidence="1">
    <location>
        <begin position="1494"/>
        <end position="1528"/>
    </location>
</feature>
<feature type="compositionally biased region" description="Polar residues" evidence="1">
    <location>
        <begin position="671"/>
        <end position="683"/>
    </location>
</feature>
<evidence type="ECO:0008006" key="4">
    <source>
        <dbReference type="Google" id="ProtNLM"/>
    </source>
</evidence>
<feature type="compositionally biased region" description="Polar residues" evidence="1">
    <location>
        <begin position="50"/>
        <end position="63"/>
    </location>
</feature>
<organism evidence="2 3">
    <name type="scientific">Entomortierella parvispora</name>
    <dbReference type="NCBI Taxonomy" id="205924"/>
    <lineage>
        <taxon>Eukaryota</taxon>
        <taxon>Fungi</taxon>
        <taxon>Fungi incertae sedis</taxon>
        <taxon>Mucoromycota</taxon>
        <taxon>Mortierellomycotina</taxon>
        <taxon>Mortierellomycetes</taxon>
        <taxon>Mortierellales</taxon>
        <taxon>Mortierellaceae</taxon>
        <taxon>Entomortierella</taxon>
    </lineage>
</organism>
<feature type="region of interest" description="Disordered" evidence="1">
    <location>
        <begin position="606"/>
        <end position="640"/>
    </location>
</feature>
<feature type="compositionally biased region" description="Basic and acidic residues" evidence="1">
    <location>
        <begin position="257"/>
        <end position="271"/>
    </location>
</feature>
<proteinExistence type="predicted"/>
<dbReference type="InterPro" id="IPR012677">
    <property type="entry name" value="Nucleotide-bd_a/b_plait_sf"/>
</dbReference>
<feature type="compositionally biased region" description="Low complexity" evidence="1">
    <location>
        <begin position="1412"/>
        <end position="1428"/>
    </location>
</feature>
<feature type="region of interest" description="Disordered" evidence="1">
    <location>
        <begin position="27"/>
        <end position="87"/>
    </location>
</feature>
<dbReference type="OrthoDB" id="336240at2759"/>
<feature type="compositionally biased region" description="Low complexity" evidence="1">
    <location>
        <begin position="427"/>
        <end position="439"/>
    </location>
</feature>
<feature type="compositionally biased region" description="Low complexity" evidence="1">
    <location>
        <begin position="1292"/>
        <end position="1312"/>
    </location>
</feature>
<feature type="compositionally biased region" description="Polar residues" evidence="1">
    <location>
        <begin position="695"/>
        <end position="705"/>
    </location>
</feature>
<dbReference type="Proteomes" id="UP000827284">
    <property type="component" value="Unassembled WGS sequence"/>
</dbReference>
<dbReference type="GO" id="GO:0003676">
    <property type="term" value="F:nucleic acid binding"/>
    <property type="evidence" value="ECO:0007669"/>
    <property type="project" value="InterPro"/>
</dbReference>
<accession>A0A9P3H103</accession>
<keyword evidence="3" id="KW-1185">Reference proteome</keyword>
<feature type="region of interest" description="Disordered" evidence="1">
    <location>
        <begin position="208"/>
        <end position="334"/>
    </location>
</feature>
<feature type="region of interest" description="Disordered" evidence="1">
    <location>
        <begin position="1167"/>
        <end position="1238"/>
    </location>
</feature>
<feature type="region of interest" description="Disordered" evidence="1">
    <location>
        <begin position="1591"/>
        <end position="1615"/>
    </location>
</feature>
<dbReference type="EMBL" id="BQFW01000001">
    <property type="protein sequence ID" value="GJJ68130.1"/>
    <property type="molecule type" value="Genomic_DNA"/>
</dbReference>
<gene>
    <name evidence="2" type="ORF">EMPS_00476</name>
</gene>
<feature type="region of interest" description="Disordered" evidence="1">
    <location>
        <begin position="1494"/>
        <end position="1529"/>
    </location>
</feature>
<feature type="compositionally biased region" description="Polar residues" evidence="1">
    <location>
        <begin position="1220"/>
        <end position="1238"/>
    </location>
</feature>
<feature type="compositionally biased region" description="Polar residues" evidence="1">
    <location>
        <begin position="730"/>
        <end position="740"/>
    </location>
</feature>
<dbReference type="Gene3D" id="3.30.70.330">
    <property type="match status" value="1"/>
</dbReference>
<feature type="compositionally biased region" description="Low complexity" evidence="1">
    <location>
        <begin position="316"/>
        <end position="331"/>
    </location>
</feature>
<feature type="compositionally biased region" description="Low complexity" evidence="1">
    <location>
        <begin position="1325"/>
        <end position="1338"/>
    </location>
</feature>
<feature type="compositionally biased region" description="Low complexity" evidence="1">
    <location>
        <begin position="712"/>
        <end position="722"/>
    </location>
</feature>
<feature type="compositionally biased region" description="Polar residues" evidence="1">
    <location>
        <begin position="624"/>
        <end position="636"/>
    </location>
</feature>
<sequence>MVDHRRHTVDFSNWTSMGLTYEHFAPVHQSQQQQQQQVPSSAAGHRESQDQVQSPHHGSTPSNWDKHGPGSAQSNLQHHSSSLISASSSNLCGEIQTSRTHLHLPPQHPGHPRPGNSHLLSTGNALNDTFGRRASMSHLPLCSFSGGGGGDRNSSWDQSTVLPGTLYDTVSFPVPQASSLAWDLTATTGDRGVPDEDRDSSFATFYDSTSYENDGEASQRFSSQQQPPHPPPSFTSSRRSSRVLPNPIQPPMTLKMNTDDHSLQGRDDGYGRFDPSPLDQNAQKHRPPSQRPFSASTSTSTTSFSDMGRSEEDDTTITASSSLTSLSTVSSQGTVQHGGFVPGFDLWMSSSGSEKSKKVMPSSSSFSGLSLMGQQRRNSESVLQDFAPSTDLDYLSLASIYRLSSNSSIGAAPSAVTVAVAASVSSQASASSASTRSTSPLDGFGGGGSSGGLNHPHPQAGPPTFPHDLRDGQEMRRDHSLSSLEEELDYRSAGMVGQGSGDGRQLSSLHPHFAAVSGNESNVDLTGYMMCGLCGVQPSTVPLGACGHRICNVCHQHEKHRSMRLFQNAIPPCPFCAHGIGPTDNNPSVGPHLSRSYLIPGNVDLSHKQQRHLSLPPPARQQHQRLSSPLSSTQNRRGSESFLQEEFVDGTYHYGRQYAPTFLAHGASYGTSSAPTVERSSSLHLDPSLSAGPSGINSSYTQQRTPPGYFHSSQQLQQRRSSVNQFGAKYQSSTGTAVSTTDRDSMELKEDHRVGNITAGGRQAMTGPPAGFWRDSRAPGVANAIVTMSTITTSLSTPALAEHPYESMRHADAPHPAARRSSIAYDNSRSSTPTVYYNGAGSTPPTNSATILSFPPMPNLPPFVPPSTPRTEAIQWAVIRVTNIPWDVSLQDIQGFLNGFPVPPEHLLSQNVHILMDRATGKTFNSAFVELAVTSQQAGKVAQTRNLKVLKGRLVTVELSSQDELMRSIFPKWIGEFQDGEPLIQGESSENAVSSRPEGGQSTVMPSSATTTTMVPALTPPFVTREEINALLVVCRNYKLHFSRKCAERPFENILSILAKYPWHQHHRVPPLHRDHIFELLKLSIESLRMHLGKEYNTIHPTLLNRMVRCAILTPAFTERQKAMVLHVAGMASCPEDLVGWMAPIVVQTAELSVPTSSAVATTMAKIEREQDMSTTESATDSPVKIMGPESRKLESEIEALDVKESSVSHGDGSSEFPALSSSSDSPTIASKDSNTGGQSVSWAAVAAPCSTTTVPALTIQTGQKALPITPTRSPVTTSSSYAAVVNHPVVSSTATTTSSTAKSGSPTGTKSMKALSTSTPSQRLGMASLLSASSSGSWKPMPHAQHHHHHHNGRSLSLSGFSSFTSSSITAASPAVMPRLPLGAISYAFPSLTSGLQKLAVDQSSVDRKNSSSSQPPSSFPSSASSPTLHHLKEALGGGDGEGKAAMAAVPSKSRLNYRQRSGSLPRLSLPLMMTKATSLTTTSAMSTLSAVPSSPATSIATTTTTTPSFDAWSRSSSLSSSSSISSPGGGFVGLSGLGVMTEGGGEGAVGGGQQLSTSTLLTEMSSRSTSESILDAIKTITQSTPRLMKANSGTNNPALAFSNHHHHSGSKRE</sequence>
<reference evidence="2" key="1">
    <citation type="submission" date="2021-11" db="EMBL/GenBank/DDBJ databases">
        <authorList>
            <person name="Herlambang A."/>
            <person name="Guo Y."/>
            <person name="Takashima Y."/>
            <person name="Nishizawa T."/>
        </authorList>
    </citation>
    <scope>NUCLEOTIDE SEQUENCE</scope>
    <source>
        <strain evidence="2">E1425</strain>
    </source>
</reference>
<evidence type="ECO:0000313" key="2">
    <source>
        <dbReference type="EMBL" id="GJJ68130.1"/>
    </source>
</evidence>
<comment type="caution">
    <text evidence="2">The sequence shown here is derived from an EMBL/GenBank/DDBJ whole genome shotgun (WGS) entry which is preliminary data.</text>
</comment>
<evidence type="ECO:0000256" key="1">
    <source>
        <dbReference type="SAM" id="MobiDB-lite"/>
    </source>
</evidence>
<feature type="region of interest" description="Disordered" evidence="1">
    <location>
        <begin position="1292"/>
        <end position="1357"/>
    </location>
</feature>
<feature type="region of interest" description="Disordered" evidence="1">
    <location>
        <begin position="671"/>
        <end position="746"/>
    </location>
</feature>
<feature type="region of interest" description="Disordered" evidence="1">
    <location>
        <begin position="101"/>
        <end position="126"/>
    </location>
</feature>
<feature type="compositionally biased region" description="Basic residues" evidence="1">
    <location>
        <begin position="1345"/>
        <end position="1354"/>
    </location>
</feature>
<dbReference type="SUPFAM" id="SSF54928">
    <property type="entry name" value="RNA-binding domain, RBD"/>
    <property type="match status" value="1"/>
</dbReference>
<feature type="compositionally biased region" description="Basic and acidic residues" evidence="1">
    <location>
        <begin position="467"/>
        <end position="480"/>
    </location>
</feature>
<feature type="compositionally biased region" description="Basic and acidic residues" evidence="1">
    <location>
        <begin position="1190"/>
        <end position="1207"/>
    </location>
</feature>
<dbReference type="InterPro" id="IPR035979">
    <property type="entry name" value="RBD_domain_sf"/>
</dbReference>
<reference evidence="2" key="2">
    <citation type="journal article" date="2022" name="Microbiol. Resour. Announc.">
        <title>Whole-Genome Sequence of Entomortierella parvispora E1425, a Mucoromycotan Fungus Associated with Burkholderiaceae-Related Endosymbiotic Bacteria.</title>
        <authorList>
            <person name="Herlambang A."/>
            <person name="Guo Y."/>
            <person name="Takashima Y."/>
            <person name="Narisawa K."/>
            <person name="Ohta H."/>
            <person name="Nishizawa T."/>
        </authorList>
    </citation>
    <scope>NUCLEOTIDE SEQUENCE</scope>
    <source>
        <strain evidence="2">E1425</strain>
    </source>
</reference>
<feature type="region of interest" description="Disordered" evidence="1">
    <location>
        <begin position="427"/>
        <end position="482"/>
    </location>
</feature>
<feature type="region of interest" description="Disordered" evidence="1">
    <location>
        <begin position="986"/>
        <end position="1008"/>
    </location>
</feature>
<feature type="compositionally biased region" description="Basic residues" evidence="1">
    <location>
        <begin position="1605"/>
        <end position="1615"/>
    </location>
</feature>
<feature type="region of interest" description="Disordered" evidence="1">
    <location>
        <begin position="1404"/>
        <end position="1447"/>
    </location>
</feature>
<feature type="compositionally biased region" description="Low complexity" evidence="1">
    <location>
        <begin position="293"/>
        <end position="305"/>
    </location>
</feature>
<name>A0A9P3H103_9FUNG</name>